<gene>
    <name evidence="2" type="ORF">NCTC10254_00077</name>
</gene>
<dbReference type="EMBL" id="UARK01000001">
    <property type="protein sequence ID" value="SPW23720.1"/>
    <property type="molecule type" value="Genomic_DNA"/>
</dbReference>
<feature type="transmembrane region" description="Helical" evidence="1">
    <location>
        <begin position="7"/>
        <end position="30"/>
    </location>
</feature>
<dbReference type="GeneID" id="84573444"/>
<evidence type="ECO:0000313" key="3">
    <source>
        <dbReference type="Proteomes" id="UP000249886"/>
    </source>
</evidence>
<name>A0A6H9XIP9_9CORY</name>
<reference evidence="2 3" key="1">
    <citation type="submission" date="2018-06" db="EMBL/GenBank/DDBJ databases">
        <authorList>
            <consortium name="Pathogen Informatics"/>
            <person name="Doyle S."/>
        </authorList>
    </citation>
    <scope>NUCLEOTIDE SEQUENCE [LARGE SCALE GENOMIC DNA]</scope>
    <source>
        <strain evidence="2 3">NCTC10254</strain>
    </source>
</reference>
<proteinExistence type="predicted"/>
<keyword evidence="1" id="KW-0472">Membrane</keyword>
<dbReference type="RefSeq" id="WP_005525373.1">
    <property type="nucleotide sequence ID" value="NZ_CP050134.2"/>
</dbReference>
<evidence type="ECO:0000256" key="1">
    <source>
        <dbReference type="SAM" id="Phobius"/>
    </source>
</evidence>
<comment type="caution">
    <text evidence="2">The sequence shown here is derived from an EMBL/GenBank/DDBJ whole genome shotgun (WGS) entry which is preliminary data.</text>
</comment>
<organism evidence="2 3">
    <name type="scientific">Corynebacterium matruchotii</name>
    <dbReference type="NCBI Taxonomy" id="43768"/>
    <lineage>
        <taxon>Bacteria</taxon>
        <taxon>Bacillati</taxon>
        <taxon>Actinomycetota</taxon>
        <taxon>Actinomycetes</taxon>
        <taxon>Mycobacteriales</taxon>
        <taxon>Corynebacteriaceae</taxon>
        <taxon>Corynebacterium</taxon>
    </lineage>
</organism>
<keyword evidence="1" id="KW-0812">Transmembrane</keyword>
<sequence>MDYLKRFRLVILITSMVIIAVLGITVAFLLGKEHNTTDTSQEHVGASDPAVDEFDPLNDPAVGAQSLAASILSYSPATDKSPSDGAKRVKDRLTGKYLKAAGDDSAPKPKQWNTWAHDKSKIHTVVKLLDNVDIPADATQAVIPIQAKTSVWHADGDQTPIRKSKINVHMVKEGNMWKLSDMEYLSVSE</sequence>
<keyword evidence="1" id="KW-1133">Transmembrane helix</keyword>
<evidence type="ECO:0000313" key="2">
    <source>
        <dbReference type="EMBL" id="SPW23720.1"/>
    </source>
</evidence>
<dbReference type="Proteomes" id="UP000249886">
    <property type="component" value="Unassembled WGS sequence"/>
</dbReference>
<protein>
    <submittedName>
        <fullName evidence="2">Uncharacterized protein</fullName>
    </submittedName>
</protein>
<accession>A0A6H9XIP9</accession>
<dbReference type="AlphaFoldDB" id="A0A6H9XIP9"/>